<dbReference type="EMBL" id="CP096115">
    <property type="protein sequence ID" value="UUX91689.1"/>
    <property type="molecule type" value="Genomic_DNA"/>
</dbReference>
<dbReference type="AlphaFoldDB" id="A0A9E7PMJ0"/>
<dbReference type="GeneID" id="74308023"/>
<protein>
    <submittedName>
        <fullName evidence="1">Uncharacterized protein</fullName>
    </submittedName>
</protein>
<dbReference type="KEGG" id="mend:L6E24_09940"/>
<organism evidence="1 2">
    <name type="scientific">Methanoplanus endosymbiosus</name>
    <dbReference type="NCBI Taxonomy" id="33865"/>
    <lineage>
        <taxon>Archaea</taxon>
        <taxon>Methanobacteriati</taxon>
        <taxon>Methanobacteriota</taxon>
        <taxon>Stenosarchaea group</taxon>
        <taxon>Methanomicrobia</taxon>
        <taxon>Methanomicrobiales</taxon>
        <taxon>Methanomicrobiaceae</taxon>
        <taxon>Methanoplanus</taxon>
    </lineage>
</organism>
<proteinExistence type="predicted"/>
<dbReference type="Proteomes" id="UP001060368">
    <property type="component" value="Chromosome"/>
</dbReference>
<evidence type="ECO:0000313" key="2">
    <source>
        <dbReference type="Proteomes" id="UP001060368"/>
    </source>
</evidence>
<accession>A0A9E7PMJ0</accession>
<gene>
    <name evidence="1" type="ORF">L6E24_09940</name>
</gene>
<evidence type="ECO:0000313" key="1">
    <source>
        <dbReference type="EMBL" id="UUX91689.1"/>
    </source>
</evidence>
<name>A0A9E7PMJ0_9EURY</name>
<dbReference type="RefSeq" id="WP_257741842.1">
    <property type="nucleotide sequence ID" value="NZ_CP096115.1"/>
</dbReference>
<sequence length="145" mass="16038">MIHEEVYILSKLPHITPNGQKMDKTEFNRDNKLGNLEPICALVEGNVTLTGGRNYDSLTLIRGTIATACSNNSISGFAKMTEGLPSHTTCLKKLHGLDIDELTLNTPKMLLKVGKGILKKGQKYDFAIDITLTPYYGKKVSLPFR</sequence>
<reference evidence="1" key="1">
    <citation type="submission" date="2022-04" db="EMBL/GenBank/DDBJ databases">
        <title>Complete genome of Methanoplanus endosymbiosus DSM 3599.</title>
        <authorList>
            <person name="Chen S.-C."/>
            <person name="You Y.-T."/>
            <person name="Zhou Y.-Z."/>
            <person name="Lai M.-C."/>
        </authorList>
    </citation>
    <scope>NUCLEOTIDE SEQUENCE</scope>
    <source>
        <strain evidence="1">DSM 3599</strain>
    </source>
</reference>
<keyword evidence="2" id="KW-1185">Reference proteome</keyword>